<evidence type="ECO:0000256" key="11">
    <source>
        <dbReference type="SAM" id="Phobius"/>
    </source>
</evidence>
<proteinExistence type="inferred from homology"/>
<organism evidence="12">
    <name type="scientific">Lygus hesperus</name>
    <name type="common">Western plant bug</name>
    <dbReference type="NCBI Taxonomy" id="30085"/>
    <lineage>
        <taxon>Eukaryota</taxon>
        <taxon>Metazoa</taxon>
        <taxon>Ecdysozoa</taxon>
        <taxon>Arthropoda</taxon>
        <taxon>Hexapoda</taxon>
        <taxon>Insecta</taxon>
        <taxon>Pterygota</taxon>
        <taxon>Neoptera</taxon>
        <taxon>Paraneoptera</taxon>
        <taxon>Hemiptera</taxon>
        <taxon>Heteroptera</taxon>
        <taxon>Panheteroptera</taxon>
        <taxon>Cimicomorpha</taxon>
        <taxon>Miridae</taxon>
        <taxon>Mirini</taxon>
        <taxon>Lygus</taxon>
    </lineage>
</organism>
<dbReference type="PANTHER" id="PTHR10585">
    <property type="entry name" value="ER LUMEN PROTEIN RETAINING RECEPTOR"/>
    <property type="match status" value="1"/>
</dbReference>
<comment type="subcellular location">
    <subcellularLocation>
        <location evidence="1">Endoplasmic reticulum membrane</location>
        <topology evidence="1">Multi-pass membrane protein</topology>
    </subcellularLocation>
</comment>
<dbReference type="EMBL" id="GBHO01009927">
    <property type="protein sequence ID" value="JAG33677.1"/>
    <property type="molecule type" value="Transcribed_RNA"/>
</dbReference>
<dbReference type="GO" id="GO:0015031">
    <property type="term" value="P:protein transport"/>
    <property type="evidence" value="ECO:0007669"/>
    <property type="project" value="UniProtKB-KW"/>
</dbReference>
<sequence length="134" mass="15985">MWNYRVHTNIHACTRVHTACSSQRPHSYYTVYEILWSFSIFLETVAAIPQLIVVHKCARDMGGFVDTLNSHYVFSLGGYRVFYLFNWIYKSVWLRKPIWTYLWIAGLLQTSIYCDFFWYYLKANLEGSKMMLPI</sequence>
<evidence type="ECO:0000256" key="6">
    <source>
        <dbReference type="ARBA" id="ARBA00022892"/>
    </source>
</evidence>
<evidence type="ECO:0000256" key="9">
    <source>
        <dbReference type="ARBA" id="ARBA00023136"/>
    </source>
</evidence>
<keyword evidence="4 11" id="KW-0812">Transmembrane</keyword>
<feature type="transmembrane region" description="Helical" evidence="11">
    <location>
        <begin position="101"/>
        <end position="121"/>
    </location>
</feature>
<dbReference type="PRINTS" id="PR00660">
    <property type="entry name" value="ERLUMENR"/>
</dbReference>
<feature type="transmembrane region" description="Helical" evidence="11">
    <location>
        <begin position="72"/>
        <end position="89"/>
    </location>
</feature>
<evidence type="ECO:0000256" key="8">
    <source>
        <dbReference type="ARBA" id="ARBA00022989"/>
    </source>
</evidence>
<evidence type="ECO:0000256" key="1">
    <source>
        <dbReference type="ARBA" id="ARBA00004477"/>
    </source>
</evidence>
<keyword evidence="5" id="KW-0256">Endoplasmic reticulum</keyword>
<keyword evidence="7" id="KW-0653">Protein transport</keyword>
<dbReference type="GO" id="GO:0016192">
    <property type="term" value="P:vesicle-mediated transport"/>
    <property type="evidence" value="ECO:0007669"/>
    <property type="project" value="UniProtKB-KW"/>
</dbReference>
<dbReference type="GO" id="GO:0006621">
    <property type="term" value="P:protein retention in ER lumen"/>
    <property type="evidence" value="ECO:0007669"/>
    <property type="project" value="InterPro"/>
</dbReference>
<evidence type="ECO:0000256" key="2">
    <source>
        <dbReference type="ARBA" id="ARBA00010120"/>
    </source>
</evidence>
<dbReference type="InterPro" id="IPR000133">
    <property type="entry name" value="ER_ret_rcpt"/>
</dbReference>
<evidence type="ECO:0000256" key="7">
    <source>
        <dbReference type="ARBA" id="ARBA00022927"/>
    </source>
</evidence>
<reference evidence="12" key="1">
    <citation type="journal article" date="2014" name="PLoS ONE">
        <title>Transcriptome-Based Identification of ABC Transporters in the Western Tarnished Plant Bug Lygus hesperus.</title>
        <authorList>
            <person name="Hull J.J."/>
            <person name="Chaney K."/>
            <person name="Geib S.M."/>
            <person name="Fabrick J.A."/>
            <person name="Brent C.S."/>
            <person name="Walsh D."/>
            <person name="Lavine L.C."/>
        </authorList>
    </citation>
    <scope>NUCLEOTIDE SEQUENCE</scope>
</reference>
<keyword evidence="6" id="KW-0931">ER-Golgi transport</keyword>
<dbReference type="GO" id="GO:0046923">
    <property type="term" value="F:ER retention sequence binding"/>
    <property type="evidence" value="ECO:0007669"/>
    <property type="project" value="InterPro"/>
</dbReference>
<protein>
    <submittedName>
        <fullName evidence="12">ER lumen protein retaining receptor</fullName>
    </submittedName>
</protein>
<reference evidence="12" key="2">
    <citation type="submission" date="2014-07" db="EMBL/GenBank/DDBJ databases">
        <authorList>
            <person name="Hull J."/>
        </authorList>
    </citation>
    <scope>NUCLEOTIDE SEQUENCE</scope>
</reference>
<keyword evidence="8 11" id="KW-1133">Transmembrane helix</keyword>
<evidence type="ECO:0000256" key="3">
    <source>
        <dbReference type="ARBA" id="ARBA00022448"/>
    </source>
</evidence>
<evidence type="ECO:0000256" key="10">
    <source>
        <dbReference type="ARBA" id="ARBA00023170"/>
    </source>
</evidence>
<name>A0A0A9YKU5_LYGHE</name>
<keyword evidence="9 11" id="KW-0472">Membrane</keyword>
<dbReference type="GO" id="GO:0005789">
    <property type="term" value="C:endoplasmic reticulum membrane"/>
    <property type="evidence" value="ECO:0007669"/>
    <property type="project" value="UniProtKB-SubCell"/>
</dbReference>
<keyword evidence="3" id="KW-0813">Transport</keyword>
<evidence type="ECO:0000256" key="5">
    <source>
        <dbReference type="ARBA" id="ARBA00022824"/>
    </source>
</evidence>
<dbReference type="AlphaFoldDB" id="A0A0A9YKU5"/>
<dbReference type="Pfam" id="PF00810">
    <property type="entry name" value="ER_lumen_recept"/>
    <property type="match status" value="1"/>
</dbReference>
<evidence type="ECO:0000313" key="12">
    <source>
        <dbReference type="EMBL" id="JAG33677.1"/>
    </source>
</evidence>
<comment type="similarity">
    <text evidence="2">Belongs to the ERD2 family.</text>
</comment>
<accession>A0A0A9YKU5</accession>
<gene>
    <name evidence="12" type="primary">kdelr</name>
    <name evidence="12" type="ORF">CM83_2786</name>
</gene>
<feature type="transmembrane region" description="Helical" evidence="11">
    <location>
        <begin position="34"/>
        <end position="52"/>
    </location>
</feature>
<keyword evidence="10 12" id="KW-0675">Receptor</keyword>
<evidence type="ECO:0000256" key="4">
    <source>
        <dbReference type="ARBA" id="ARBA00022692"/>
    </source>
</evidence>